<dbReference type="InterPro" id="IPR001387">
    <property type="entry name" value="Cro/C1-type_HTH"/>
</dbReference>
<dbReference type="Pfam" id="PF01381">
    <property type="entry name" value="HTH_3"/>
    <property type="match status" value="1"/>
</dbReference>
<geneLocation type="plasmid" evidence="2">
    <name>pRGRH0239</name>
</geneLocation>
<dbReference type="InterPro" id="IPR010982">
    <property type="entry name" value="Lambda_DNA-bd_dom_sf"/>
</dbReference>
<evidence type="ECO:0000259" key="1">
    <source>
        <dbReference type="PROSITE" id="PS50943"/>
    </source>
</evidence>
<accession>A0A0H5PYV3</accession>
<reference evidence="2" key="2">
    <citation type="submission" date="2015-07" db="EMBL/GenBank/DDBJ databases">
        <title>Plasmids, circular viruses and viroids from rat gut.</title>
        <authorList>
            <person name="Jorgensen T.J."/>
            <person name="Hansen M.A."/>
            <person name="Xu Z."/>
            <person name="Tabak M.A."/>
            <person name="Sorensen S.J."/>
            <person name="Hansen L.H."/>
        </authorList>
    </citation>
    <scope>NUCLEOTIDE SEQUENCE</scope>
    <source>
        <plasmid evidence="2">pRGRH0239</plasmid>
    </source>
</reference>
<protein>
    <recommendedName>
        <fullName evidence="1">HTH cro/C1-type domain-containing protein</fullName>
    </recommendedName>
</protein>
<dbReference type="PROSITE" id="PS50943">
    <property type="entry name" value="HTH_CROC1"/>
    <property type="match status" value="1"/>
</dbReference>
<evidence type="ECO:0000313" key="2">
    <source>
        <dbReference type="EMBL" id="CRY94375.1"/>
    </source>
</evidence>
<feature type="domain" description="HTH cro/C1-type" evidence="1">
    <location>
        <begin position="12"/>
        <end position="66"/>
    </location>
</feature>
<dbReference type="CDD" id="cd00093">
    <property type="entry name" value="HTH_XRE"/>
    <property type="match status" value="1"/>
</dbReference>
<dbReference type="Gene3D" id="1.10.260.40">
    <property type="entry name" value="lambda repressor-like DNA-binding domains"/>
    <property type="match status" value="1"/>
</dbReference>
<dbReference type="GO" id="GO:0003677">
    <property type="term" value="F:DNA binding"/>
    <property type="evidence" value="ECO:0007669"/>
    <property type="project" value="InterPro"/>
</dbReference>
<sequence length="70" mass="7515">MPENCANIIDLLIEQRHNQGMTQKELAQAACLTQSVIARLESKKATPQLDTLLKVAAALGCDLAVVPASR</sequence>
<organism evidence="2">
    <name type="scientific">uncultured prokaryote</name>
    <dbReference type="NCBI Taxonomy" id="198431"/>
    <lineage>
        <taxon>unclassified sequences</taxon>
        <taxon>environmental samples</taxon>
    </lineage>
</organism>
<reference evidence="2" key="1">
    <citation type="submission" date="2015-06" db="EMBL/GenBank/DDBJ databases">
        <authorList>
            <person name="Joergensen T."/>
        </authorList>
    </citation>
    <scope>NUCLEOTIDE SEQUENCE</scope>
    <source>
        <plasmid evidence="2">pRGRH0239</plasmid>
    </source>
</reference>
<dbReference type="EMBL" id="LN852912">
    <property type="protein sequence ID" value="CRY94375.1"/>
    <property type="molecule type" value="Genomic_DNA"/>
</dbReference>
<name>A0A0H5PYV3_9ZZZZ</name>
<proteinExistence type="predicted"/>
<keyword evidence="2" id="KW-0614">Plasmid</keyword>
<dbReference type="SUPFAM" id="SSF47413">
    <property type="entry name" value="lambda repressor-like DNA-binding domains"/>
    <property type="match status" value="1"/>
</dbReference>
<dbReference type="AlphaFoldDB" id="A0A0H5PYV3"/>
<dbReference type="SMART" id="SM00530">
    <property type="entry name" value="HTH_XRE"/>
    <property type="match status" value="1"/>
</dbReference>